<dbReference type="CDD" id="cd09274">
    <property type="entry name" value="RNase_HI_RT_Ty3"/>
    <property type="match status" value="1"/>
</dbReference>
<dbReference type="AlphaFoldDB" id="A0AAV2MCZ8"/>
<keyword evidence="8" id="KW-0695">RNA-directed DNA polymerase</keyword>
<comment type="similarity">
    <text evidence="1">Belongs to the beta type-B retroviral polymerase family. HERV class-II K(HML-2) pol subfamily.</text>
</comment>
<keyword evidence="6" id="KW-0255">Endonuclease</keyword>
<dbReference type="InterPro" id="IPR041373">
    <property type="entry name" value="RT_RNaseH"/>
</dbReference>
<keyword evidence="4" id="KW-0548">Nucleotidyltransferase</keyword>
<evidence type="ECO:0000256" key="5">
    <source>
        <dbReference type="ARBA" id="ARBA00022722"/>
    </source>
</evidence>
<name>A0AAV2MCZ8_KNICA</name>
<evidence type="ECO:0000313" key="12">
    <source>
        <dbReference type="Proteomes" id="UP001497482"/>
    </source>
</evidence>
<evidence type="ECO:0000256" key="3">
    <source>
        <dbReference type="ARBA" id="ARBA00022679"/>
    </source>
</evidence>
<evidence type="ECO:0000256" key="2">
    <source>
        <dbReference type="ARBA" id="ARBA00012180"/>
    </source>
</evidence>
<dbReference type="Gene3D" id="3.10.20.370">
    <property type="match status" value="1"/>
</dbReference>
<keyword evidence="3" id="KW-0808">Transferase</keyword>
<dbReference type="InterPro" id="IPR043128">
    <property type="entry name" value="Rev_trsase/Diguanyl_cyclase"/>
</dbReference>
<dbReference type="GO" id="GO:0004523">
    <property type="term" value="F:RNA-DNA hybrid ribonuclease activity"/>
    <property type="evidence" value="ECO:0007669"/>
    <property type="project" value="UniProtKB-EC"/>
</dbReference>
<reference evidence="11 12" key="1">
    <citation type="submission" date="2024-04" db="EMBL/GenBank/DDBJ databases">
        <authorList>
            <person name="Waldvogel A.-M."/>
            <person name="Schoenle A."/>
        </authorList>
    </citation>
    <scope>NUCLEOTIDE SEQUENCE [LARGE SCALE GENOMIC DNA]</scope>
</reference>
<dbReference type="Pfam" id="PF17917">
    <property type="entry name" value="RT_RNaseH"/>
    <property type="match status" value="1"/>
</dbReference>
<dbReference type="Proteomes" id="UP001497482">
    <property type="component" value="Chromosome 7"/>
</dbReference>
<evidence type="ECO:0000313" key="11">
    <source>
        <dbReference type="EMBL" id="CAL1611232.1"/>
    </source>
</evidence>
<evidence type="ECO:0000259" key="9">
    <source>
        <dbReference type="Pfam" id="PF00078"/>
    </source>
</evidence>
<dbReference type="Pfam" id="PF00078">
    <property type="entry name" value="RVT_1"/>
    <property type="match status" value="1"/>
</dbReference>
<dbReference type="InterPro" id="IPR050951">
    <property type="entry name" value="Retrovirus_Pol_polyprotein"/>
</dbReference>
<feature type="domain" description="Reverse transcriptase RNase H-like" evidence="10">
    <location>
        <begin position="170"/>
        <end position="279"/>
    </location>
</feature>
<dbReference type="PANTHER" id="PTHR37984:SF13">
    <property type="entry name" value="RIBONUCLEASE H"/>
    <property type="match status" value="1"/>
</dbReference>
<dbReference type="GO" id="GO:0003964">
    <property type="term" value="F:RNA-directed DNA polymerase activity"/>
    <property type="evidence" value="ECO:0007669"/>
    <property type="project" value="UniProtKB-KW"/>
</dbReference>
<dbReference type="FunFam" id="3.30.70.270:FF:000003">
    <property type="entry name" value="Transposon Ty3-G Gag-Pol polyprotein"/>
    <property type="match status" value="1"/>
</dbReference>
<keyword evidence="7" id="KW-0378">Hydrolase</keyword>
<gene>
    <name evidence="11" type="ORF">KC01_LOCUS37685</name>
</gene>
<dbReference type="InterPro" id="IPR043502">
    <property type="entry name" value="DNA/RNA_pol_sf"/>
</dbReference>
<evidence type="ECO:0000256" key="6">
    <source>
        <dbReference type="ARBA" id="ARBA00022759"/>
    </source>
</evidence>
<dbReference type="Gene3D" id="3.10.10.10">
    <property type="entry name" value="HIV Type 1 Reverse Transcriptase, subunit A, domain 1"/>
    <property type="match status" value="1"/>
</dbReference>
<proteinExistence type="inferred from homology"/>
<protein>
    <recommendedName>
        <fullName evidence="2">ribonuclease H</fullName>
        <ecNumber evidence="2">3.1.26.4</ecNumber>
    </recommendedName>
</protein>
<dbReference type="PANTHER" id="PTHR37984">
    <property type="entry name" value="PROTEIN CBG26694"/>
    <property type="match status" value="1"/>
</dbReference>
<dbReference type="CDD" id="cd01647">
    <property type="entry name" value="RT_LTR"/>
    <property type="match status" value="1"/>
</dbReference>
<dbReference type="InterPro" id="IPR000477">
    <property type="entry name" value="RT_dom"/>
</dbReference>
<dbReference type="Gene3D" id="3.30.70.270">
    <property type="match status" value="1"/>
</dbReference>
<accession>A0AAV2MCZ8</accession>
<keyword evidence="5" id="KW-0540">Nuclease</keyword>
<evidence type="ECO:0000256" key="8">
    <source>
        <dbReference type="ARBA" id="ARBA00022918"/>
    </source>
</evidence>
<evidence type="ECO:0000256" key="4">
    <source>
        <dbReference type="ARBA" id="ARBA00022695"/>
    </source>
</evidence>
<feature type="domain" description="Reverse transcriptase" evidence="9">
    <location>
        <begin position="63"/>
        <end position="135"/>
    </location>
</feature>
<organism evidence="11 12">
    <name type="scientific">Knipowitschia caucasica</name>
    <name type="common">Caucasian dwarf goby</name>
    <name type="synonym">Pomatoschistus caucasicus</name>
    <dbReference type="NCBI Taxonomy" id="637954"/>
    <lineage>
        <taxon>Eukaryota</taxon>
        <taxon>Metazoa</taxon>
        <taxon>Chordata</taxon>
        <taxon>Craniata</taxon>
        <taxon>Vertebrata</taxon>
        <taxon>Euteleostomi</taxon>
        <taxon>Actinopterygii</taxon>
        <taxon>Neopterygii</taxon>
        <taxon>Teleostei</taxon>
        <taxon>Neoteleostei</taxon>
        <taxon>Acanthomorphata</taxon>
        <taxon>Gobiaria</taxon>
        <taxon>Gobiiformes</taxon>
        <taxon>Gobioidei</taxon>
        <taxon>Gobiidae</taxon>
        <taxon>Gobiinae</taxon>
        <taxon>Knipowitschia</taxon>
    </lineage>
</organism>
<evidence type="ECO:0000256" key="1">
    <source>
        <dbReference type="ARBA" id="ARBA00010879"/>
    </source>
</evidence>
<dbReference type="FunFam" id="3.10.20.370:FF:000001">
    <property type="entry name" value="Retrovirus-related Pol polyprotein from transposon 17.6-like protein"/>
    <property type="match status" value="1"/>
</dbReference>
<dbReference type="SUPFAM" id="SSF56672">
    <property type="entry name" value="DNA/RNA polymerases"/>
    <property type="match status" value="1"/>
</dbReference>
<dbReference type="EMBL" id="OZ035829">
    <property type="protein sequence ID" value="CAL1611232.1"/>
    <property type="molecule type" value="Genomic_DNA"/>
</dbReference>
<keyword evidence="12" id="KW-1185">Reference proteome</keyword>
<evidence type="ECO:0000259" key="10">
    <source>
        <dbReference type="Pfam" id="PF17917"/>
    </source>
</evidence>
<sequence>MRKKVETELRDSPSRGVIEPVKFSEWATPILPVLKPDGGARICGDYKLTVNPVSKLEQYPIPSPAIFQRMMEGLLSRIPNVAVYLDDILLTGRSDHEHLETLNEVLRRLQEAGLRLKRNKCAFLEREAEFLGYKVDSAGLHPLPNKEEQERAFGESKKLLQSSKVLVHYDSQKDLLLACDASPYGVGAVLSHRMSDGQERPIGFMSRTLTPAKSNYSQLDKEGLAVTFGIQRFHKYLYGRRFVISTDHKPLLSLFNELKAVPQMASPRIQRWAVTLRAYEYEIVYKPGKYHGNADALSRVPLPQPSTEKVQED</sequence>
<evidence type="ECO:0000256" key="7">
    <source>
        <dbReference type="ARBA" id="ARBA00022801"/>
    </source>
</evidence>
<dbReference type="EC" id="3.1.26.4" evidence="2"/>